<feature type="transmembrane region" description="Helical" evidence="5">
    <location>
        <begin position="83"/>
        <end position="105"/>
    </location>
</feature>
<feature type="transmembrane region" description="Helical" evidence="5">
    <location>
        <begin position="323"/>
        <end position="353"/>
    </location>
</feature>
<dbReference type="EMBL" id="BAAAQD010000001">
    <property type="protein sequence ID" value="GAA1501383.1"/>
    <property type="molecule type" value="Genomic_DNA"/>
</dbReference>
<evidence type="ECO:0000256" key="4">
    <source>
        <dbReference type="ARBA" id="ARBA00023136"/>
    </source>
</evidence>
<feature type="transmembrane region" description="Helical" evidence="5">
    <location>
        <begin position="157"/>
        <end position="182"/>
    </location>
</feature>
<dbReference type="Pfam" id="PF00916">
    <property type="entry name" value="Sulfate_transp"/>
    <property type="match status" value="1"/>
</dbReference>
<reference evidence="7 8" key="1">
    <citation type="journal article" date="2019" name="Int. J. Syst. Evol. Microbiol.">
        <title>The Global Catalogue of Microorganisms (GCM) 10K type strain sequencing project: providing services to taxonomists for standard genome sequencing and annotation.</title>
        <authorList>
            <consortium name="The Broad Institute Genomics Platform"/>
            <consortium name="The Broad Institute Genome Sequencing Center for Infectious Disease"/>
            <person name="Wu L."/>
            <person name="Ma J."/>
        </authorList>
    </citation>
    <scope>NUCLEOTIDE SEQUENCE [LARGE SCALE GENOMIC DNA]</scope>
    <source>
        <strain evidence="7 8">JCM 15933</strain>
    </source>
</reference>
<dbReference type="RefSeq" id="WP_344500030.1">
    <property type="nucleotide sequence ID" value="NZ_BAAAQD010000001.1"/>
</dbReference>
<dbReference type="InterPro" id="IPR011547">
    <property type="entry name" value="SLC26A/SulP_dom"/>
</dbReference>
<protein>
    <recommendedName>
        <fullName evidence="6">SLC26A/SulP transporter domain-containing protein</fullName>
    </recommendedName>
</protein>
<dbReference type="InterPro" id="IPR001902">
    <property type="entry name" value="SLC26A/SulP_fam"/>
</dbReference>
<evidence type="ECO:0000256" key="1">
    <source>
        <dbReference type="ARBA" id="ARBA00004141"/>
    </source>
</evidence>
<evidence type="ECO:0000259" key="6">
    <source>
        <dbReference type="Pfam" id="PF00916"/>
    </source>
</evidence>
<feature type="transmembrane region" description="Helical" evidence="5">
    <location>
        <begin position="279"/>
        <end position="302"/>
    </location>
</feature>
<feature type="transmembrane region" description="Helical" evidence="5">
    <location>
        <begin position="237"/>
        <end position="259"/>
    </location>
</feature>
<keyword evidence="8" id="KW-1185">Reference proteome</keyword>
<keyword evidence="3 5" id="KW-1133">Transmembrane helix</keyword>
<feature type="transmembrane region" description="Helical" evidence="5">
    <location>
        <begin position="117"/>
        <end position="137"/>
    </location>
</feature>
<accession>A0ABN1ZN70</accession>
<evidence type="ECO:0000256" key="2">
    <source>
        <dbReference type="ARBA" id="ARBA00022692"/>
    </source>
</evidence>
<dbReference type="PANTHER" id="PTHR11814">
    <property type="entry name" value="SULFATE TRANSPORTER"/>
    <property type="match status" value="1"/>
</dbReference>
<proteinExistence type="predicted"/>
<evidence type="ECO:0000256" key="3">
    <source>
        <dbReference type="ARBA" id="ARBA00022989"/>
    </source>
</evidence>
<evidence type="ECO:0000313" key="8">
    <source>
        <dbReference type="Proteomes" id="UP001501470"/>
    </source>
</evidence>
<gene>
    <name evidence="7" type="ORF">GCM10009827_010590</name>
</gene>
<evidence type="ECO:0000313" key="7">
    <source>
        <dbReference type="EMBL" id="GAA1501383.1"/>
    </source>
</evidence>
<feature type="domain" description="SLC26A/SulP transporter" evidence="6">
    <location>
        <begin position="14"/>
        <end position="356"/>
    </location>
</feature>
<organism evidence="7 8">
    <name type="scientific">Dactylosporangium maewongense</name>
    <dbReference type="NCBI Taxonomy" id="634393"/>
    <lineage>
        <taxon>Bacteria</taxon>
        <taxon>Bacillati</taxon>
        <taxon>Actinomycetota</taxon>
        <taxon>Actinomycetes</taxon>
        <taxon>Micromonosporales</taxon>
        <taxon>Micromonosporaceae</taxon>
        <taxon>Dactylosporangium</taxon>
    </lineage>
</organism>
<sequence length="362" mass="35750">MTTPVRRAMRVARTDLPASIVVFLVALPLCAGVAVASGVPAELGLVTGVVGGLVAGALPGSSLQVSGPAAGLTVLVAEAVGTYGVAALGPIVLVAGLLQIGLGALRFGRWFQAISVAVVQGMLTGIGLLLIAAQLYVLAGATAPSSGIDKLAGLVRLAVQAGTSSTALTAVAVGLGTIVIAVRWAQLPGPARLVPGTLVAVTAASAATAALDLPLATVDVGGLLSVLQPSIGQLRQLADVGVLGTAVAFALVASAESLFSASAVDRMHHGSRTAFDKELIAQGVGNSVCGVLGSLPMTAVIVRSAANVQAGARTKASRVLHGVWLLVFVAALPAVLALIPLPALAGVLIHAGFKLLPVKVLP</sequence>
<comment type="subcellular location">
    <subcellularLocation>
        <location evidence="1">Membrane</location>
        <topology evidence="1">Multi-pass membrane protein</topology>
    </subcellularLocation>
</comment>
<evidence type="ECO:0000256" key="5">
    <source>
        <dbReference type="SAM" id="Phobius"/>
    </source>
</evidence>
<keyword evidence="2 5" id="KW-0812">Transmembrane</keyword>
<comment type="caution">
    <text evidence="7">The sequence shown here is derived from an EMBL/GenBank/DDBJ whole genome shotgun (WGS) entry which is preliminary data.</text>
</comment>
<dbReference type="Proteomes" id="UP001501470">
    <property type="component" value="Unassembled WGS sequence"/>
</dbReference>
<keyword evidence="4 5" id="KW-0472">Membrane</keyword>
<name>A0ABN1ZN70_9ACTN</name>